<gene>
    <name evidence="1" type="ORF">CLV36_11513</name>
</gene>
<evidence type="ECO:0000313" key="1">
    <source>
        <dbReference type="EMBL" id="PRZ12248.1"/>
    </source>
</evidence>
<evidence type="ECO:0000313" key="2">
    <source>
        <dbReference type="Proteomes" id="UP000238836"/>
    </source>
</evidence>
<name>A0ABX5EL87_9BACL</name>
<dbReference type="SUPFAM" id="SSF52540">
    <property type="entry name" value="P-loop containing nucleoside triphosphate hydrolases"/>
    <property type="match status" value="1"/>
</dbReference>
<keyword evidence="2" id="KW-1185">Reference proteome</keyword>
<accession>A0ABX5EL87</accession>
<organism evidence="1 2">
    <name type="scientific">Laceyella sediminis</name>
    <dbReference type="NCBI Taxonomy" id="573074"/>
    <lineage>
        <taxon>Bacteria</taxon>
        <taxon>Bacillati</taxon>
        <taxon>Bacillota</taxon>
        <taxon>Bacilli</taxon>
        <taxon>Bacillales</taxon>
        <taxon>Thermoactinomycetaceae</taxon>
        <taxon>Laceyella</taxon>
    </lineage>
</organism>
<dbReference type="Gene3D" id="3.40.50.300">
    <property type="entry name" value="P-loop containing nucleotide triphosphate hydrolases"/>
    <property type="match status" value="1"/>
</dbReference>
<dbReference type="RefSeq" id="WP_106343178.1">
    <property type="nucleotide sequence ID" value="NZ_PVTZ01000015.1"/>
</dbReference>
<dbReference type="EMBL" id="PVTZ01000015">
    <property type="protein sequence ID" value="PRZ12248.1"/>
    <property type="molecule type" value="Genomic_DNA"/>
</dbReference>
<dbReference type="InterPro" id="IPR027417">
    <property type="entry name" value="P-loop_NTPase"/>
</dbReference>
<protein>
    <recommendedName>
        <fullName evidence="3">Helicase-like protein</fullName>
    </recommendedName>
</protein>
<proteinExistence type="predicted"/>
<dbReference type="Proteomes" id="UP000238836">
    <property type="component" value="Unassembled WGS sequence"/>
</dbReference>
<comment type="caution">
    <text evidence="1">The sequence shown here is derived from an EMBL/GenBank/DDBJ whole genome shotgun (WGS) entry which is preliminary data.</text>
</comment>
<reference evidence="1 2" key="1">
    <citation type="submission" date="2018-03" db="EMBL/GenBank/DDBJ databases">
        <title>Genomic Encyclopedia of Archaeal and Bacterial Type Strains, Phase II (KMG-II): from individual species to whole genera.</title>
        <authorList>
            <person name="Goeker M."/>
        </authorList>
    </citation>
    <scope>NUCLEOTIDE SEQUENCE [LARGE SCALE GENOMIC DNA]</scope>
    <source>
        <strain evidence="1 2">RHA1</strain>
    </source>
</reference>
<evidence type="ECO:0008006" key="3">
    <source>
        <dbReference type="Google" id="ProtNLM"/>
    </source>
</evidence>
<sequence>MKATYRYDYGFVYEYGYNIGLFSALVQLQSSKKLKMNSGLQQRLTDWLASPEQRFSRFVVSFLKKNNITDEAVFEEIQKNIENIFFFGFLQGQHTMRHYIQSLPLNKLIKTEVVYFQINVMDPLNRSIHKEEVRQAVIHDIKQAFDYEMEEGEIEYYQKKGHFLRADSIVLLRQRKRCFLLIIDTSLNIHRLEGIFDPQSLLKSLQQIRSDLGRKTKFSHLSMNTSGIENIHLDSLLLQYASIVKDKTLGKVVQAGSYAYSFLRFMTETAKISEGNCDVSIMGMVDYDYSIINFTLSLNHWIHSNEGVLLKRCNEEYVAGHCSWSDSDRKIIPRAAKEILLKNMIHNTNMDRKALSEFVKEGKGYFVITDRIVDFQNTAGKYEEGETFRDDHASCVKKGLNANQHILYLTGNPGIGKTTVIANELKKHERFLFLYTSCRRTVNDDILLKFSEGNRLFADDLVALSTNSTDEQVINGVPVNVVNVFINSLDRLQSSPKLTYLPKNRIRYYEKEAIGFRTTGDNEFVEDIRIKTGGVLKRLCEGIQEQMENPNIRKIIGTFAIQALKSTKDGTTMHHIQKLFPFIRYSEEMGVRLDPEAFDRFVERYPVCWVMIDEITGTDEGAELYRLLKTWLFDHIYLKLDPERQAKWNLKLIVADASITNETIMQQCLASKARFDHPKIYITSGEEQSLSIQAKEVSVPGTVPLNGWLVNTNSYPAKELNLMYHICVQGISEEEYFSGRQPGRERLDQERNLSEEQDKVILQRVFEYLSANQEEQVIVYIQNINRIEKLKNEFKQRYSDVFGEEAVEYKHYMAITSQLTMKGRAQALEATNHVRCVFMTSSASRGISFKRATKIFAVLQSFSIERELMEQVQLYYRMRGSTEWDTTKNKSIEFFIVDTYVHKDTDEEWHKSKTLIHLLSFLTLVRTCLVSRIFGKAEIGTRSYSVVPLGGRGISPVKSSLIQDVADSIKLIGKELTGEERFKLLHEFKQEFDSAFGSMRVQTNEQIFRPGYDAKNIYPQFLKRARQNLSQLIEFQPFHPFLFSNGMLIFRTDDFISERVTFLVNKREHNVRLMKIIERAMKEDITDDLRKKLVHILELLKYERDKQGRLPNAYVEYSRDEKRYVAFPVLAFTMFESLKDYKPYDVEETFLEALYGLTRTFTDVTSVTPISGDYKNIPFITFKSDALEEVFESRFQQNYLLTSTETNILNLLLLEEL</sequence>